<dbReference type="SUPFAM" id="SSF51338">
    <property type="entry name" value="Composite domain of metallo-dependent hydrolases"/>
    <property type="match status" value="2"/>
</dbReference>
<keyword evidence="4 6" id="KW-0378">Hydrolase</keyword>
<comment type="pathway">
    <text evidence="1 6">Nitrogen metabolism; urea degradation; CO(2) and NH(3) from urea (urease route): step 1/1.</text>
</comment>
<feature type="binding site" description="via carbamate group" evidence="6 9">
    <location>
        <position position="224"/>
    </location>
    <ligand>
        <name>Ni(2+)</name>
        <dbReference type="ChEBI" id="CHEBI:49786"/>
        <label>2</label>
    </ligand>
</feature>
<dbReference type="EMBL" id="CP072931">
    <property type="protein sequence ID" value="QTZ95463.1"/>
    <property type="molecule type" value="Genomic_DNA"/>
</dbReference>
<dbReference type="RefSeq" id="WP_006608036.1">
    <property type="nucleotide sequence ID" value="NZ_CP072931.1"/>
</dbReference>
<evidence type="ECO:0000256" key="1">
    <source>
        <dbReference type="ARBA" id="ARBA00004897"/>
    </source>
</evidence>
<dbReference type="PROSITE" id="PS01120">
    <property type="entry name" value="UREASE_1"/>
    <property type="match status" value="1"/>
</dbReference>
<dbReference type="InterPro" id="IPR006680">
    <property type="entry name" value="Amidohydro-rel"/>
</dbReference>
<evidence type="ECO:0000256" key="10">
    <source>
        <dbReference type="PIRSR" id="PIRSR611612-52"/>
    </source>
</evidence>
<dbReference type="InterPro" id="IPR017951">
    <property type="entry name" value="Urease_asu_c"/>
</dbReference>
<evidence type="ECO:0000259" key="14">
    <source>
        <dbReference type="PROSITE" id="PS51368"/>
    </source>
</evidence>
<evidence type="ECO:0000256" key="11">
    <source>
        <dbReference type="PROSITE-ProRule" id="PRU00700"/>
    </source>
</evidence>
<evidence type="ECO:0000256" key="3">
    <source>
        <dbReference type="ARBA" id="ARBA00022723"/>
    </source>
</evidence>
<evidence type="ECO:0000256" key="13">
    <source>
        <dbReference type="RuleBase" id="RU004158"/>
    </source>
</evidence>
<dbReference type="GO" id="GO:0016151">
    <property type="term" value="F:nickel cation binding"/>
    <property type="evidence" value="ECO:0007669"/>
    <property type="project" value="UniProtKB-UniRule"/>
</dbReference>
<feature type="binding site" evidence="6 9">
    <location>
        <position position="141"/>
    </location>
    <ligand>
        <name>Ni(2+)</name>
        <dbReference type="ChEBI" id="CHEBI:49786"/>
        <label>1</label>
    </ligand>
</feature>
<dbReference type="KEGG" id="sauh:SU9_031710"/>
<evidence type="ECO:0000313" key="15">
    <source>
        <dbReference type="EMBL" id="EJJ02724.1"/>
    </source>
</evidence>
<dbReference type="PANTHER" id="PTHR43440">
    <property type="entry name" value="UREASE"/>
    <property type="match status" value="1"/>
</dbReference>
<keyword evidence="6 11" id="KW-0963">Cytoplasm</keyword>
<dbReference type="EC" id="3.5.1.5" evidence="6 7"/>
<dbReference type="NCBIfam" id="NF009685">
    <property type="entry name" value="PRK13206.1"/>
    <property type="match status" value="1"/>
</dbReference>
<evidence type="ECO:0000256" key="8">
    <source>
        <dbReference type="PIRSR" id="PIRSR611612-50"/>
    </source>
</evidence>
<keyword evidence="3 6" id="KW-0479">Metal-binding</keyword>
<evidence type="ECO:0000256" key="5">
    <source>
        <dbReference type="ARBA" id="ARBA00047778"/>
    </source>
</evidence>
<name>J1REK1_9ACTN</name>
<dbReference type="InterPro" id="IPR050112">
    <property type="entry name" value="Urease_alpha_subunit"/>
</dbReference>
<dbReference type="HAMAP" id="MF_01953">
    <property type="entry name" value="Urease_alpha"/>
    <property type="match status" value="1"/>
</dbReference>
<sequence>MAELTRQAYADLFGPTAGDRIRLADTDLVIEITEDRSGGPGRAGDEAVFGGGKVIRESMGQSRATRAEGTPDTVITGAVVLDHWGIVKADVGIRDGRITALGKAGNPDTMDGVHPDLVIGPETEIIAGNGKILTAGAIDTHVHFICPQQADEALASGVTTMIGGGTGPAEGSKATTITPGAWHVARMFEAMDSLPVNVGLLGKGNTTSLASMRDQLRAGILGFKIHEDWGATPAVLDACLNVCEESGAQLAIHTDTLNEAGFLGDTLAAIAGRSIHAFHVEGAGGGHAPDMIAMVSEPNVLPASTNPTRPHTVNTVEEHLDMLMVCHHLNPAVPEDLAFAESRIRPSTIAAEDILHDLGAISIMSSDAQAMGRIGEVVLRTWQTAHVMKRRRGSLPGDGGADNHRARRYVAKYTINAALAQGIDHVVGSVEDGKLADLVLWDPAFFGVKPQLVIKGGQIAYAQMGDANASIPTPQPVLPRPMFGATGKAPGSNSVNFVSPQALDDALPERLPLAKRYEAIRSTRGVTKADMRNNDALPRVQVDPDTFTVTIDGEVVEPAPAAELPMAQRYFLF</sequence>
<evidence type="ECO:0000256" key="2">
    <source>
        <dbReference type="ARBA" id="ARBA00022596"/>
    </source>
</evidence>
<evidence type="ECO:0000313" key="16">
    <source>
        <dbReference type="EMBL" id="QTZ95463.1"/>
    </source>
</evidence>
<comment type="similarity">
    <text evidence="6 13">Belongs to the metallo-dependent hydrolases superfamily. Urease alpha subunit family.</text>
</comment>
<dbReference type="eggNOG" id="COG0804">
    <property type="taxonomic scope" value="Bacteria"/>
</dbReference>
<dbReference type="STRING" id="1160718.SU9_32668"/>
<feature type="domain" description="Urease" evidence="14">
    <location>
        <begin position="136"/>
        <end position="573"/>
    </location>
</feature>
<organism evidence="15">
    <name type="scientific">Streptomyces auratus AGR0001</name>
    <dbReference type="NCBI Taxonomy" id="1160718"/>
    <lineage>
        <taxon>Bacteria</taxon>
        <taxon>Bacillati</taxon>
        <taxon>Actinomycetota</taxon>
        <taxon>Actinomycetes</taxon>
        <taxon>Kitasatosporales</taxon>
        <taxon>Streptomycetaceae</taxon>
        <taxon>Streptomyces</taxon>
    </lineage>
</organism>
<comment type="subcellular location">
    <subcellularLocation>
        <location evidence="6 11">Cytoplasm</location>
    </subcellularLocation>
</comment>
<evidence type="ECO:0000256" key="12">
    <source>
        <dbReference type="RuleBase" id="RU000510"/>
    </source>
</evidence>
<dbReference type="GO" id="GO:0043419">
    <property type="term" value="P:urea catabolic process"/>
    <property type="evidence" value="ECO:0007669"/>
    <property type="project" value="UniProtKB-UniRule"/>
</dbReference>
<feature type="binding site" evidence="6 9">
    <location>
        <position position="143"/>
    </location>
    <ligand>
        <name>Ni(2+)</name>
        <dbReference type="ChEBI" id="CHEBI:49786"/>
        <label>1</label>
    </ligand>
</feature>
<dbReference type="Gene3D" id="3.20.20.140">
    <property type="entry name" value="Metal-dependent hydrolases"/>
    <property type="match status" value="1"/>
</dbReference>
<keyword evidence="17" id="KW-1185">Reference proteome</keyword>
<dbReference type="InterPro" id="IPR011059">
    <property type="entry name" value="Metal-dep_hydrolase_composite"/>
</dbReference>
<dbReference type="CDD" id="cd00375">
    <property type="entry name" value="Urease_alpha"/>
    <property type="match status" value="1"/>
</dbReference>
<feature type="binding site" evidence="6 11">
    <location>
        <position position="226"/>
    </location>
    <ligand>
        <name>substrate</name>
    </ligand>
</feature>
<dbReference type="NCBIfam" id="TIGR01792">
    <property type="entry name" value="urease_alph"/>
    <property type="match status" value="1"/>
</dbReference>
<reference evidence="15" key="1">
    <citation type="journal article" date="2012" name="J. Bacteriol.">
        <title>Genome Sequence of Streptomyces auratus Strain AGR0001, a Phoslactomycin-Producing Actinomycete.</title>
        <authorList>
            <person name="Han X."/>
            <person name="Li M."/>
            <person name="Ding Z."/>
            <person name="Zhao J."/>
            <person name="Ji K."/>
            <person name="Wen M."/>
            <person name="Lu T."/>
        </authorList>
    </citation>
    <scope>NUCLEOTIDE SEQUENCE [LARGE SCALE GENOMIC DNA]</scope>
    <source>
        <strain evidence="15">AGR0001</strain>
    </source>
</reference>
<evidence type="ECO:0000256" key="6">
    <source>
        <dbReference type="HAMAP-Rule" id="MF_01953"/>
    </source>
</evidence>
<dbReference type="PROSITE" id="PS51368">
    <property type="entry name" value="UREASE_3"/>
    <property type="match status" value="1"/>
</dbReference>
<dbReference type="Pfam" id="PF00449">
    <property type="entry name" value="Urease_alpha"/>
    <property type="match status" value="1"/>
</dbReference>
<evidence type="ECO:0000313" key="17">
    <source>
        <dbReference type="Proteomes" id="UP000009036"/>
    </source>
</evidence>
<feature type="binding site" evidence="6 9">
    <location>
        <position position="253"/>
    </location>
    <ligand>
        <name>Ni(2+)</name>
        <dbReference type="ChEBI" id="CHEBI:49786"/>
        <label>2</label>
    </ligand>
</feature>
<proteinExistence type="inferred from homology"/>
<dbReference type="PATRIC" id="fig|1160718.3.peg.6607"/>
<evidence type="ECO:0000256" key="9">
    <source>
        <dbReference type="PIRSR" id="PIRSR611612-51"/>
    </source>
</evidence>
<comment type="PTM">
    <text evidence="8">Carbamylation allows a single lysine to coordinate two nickel ions.</text>
</comment>
<dbReference type="GO" id="GO:0009039">
    <property type="term" value="F:urease activity"/>
    <property type="evidence" value="ECO:0007669"/>
    <property type="project" value="UniProtKB-UniRule"/>
</dbReference>
<reference evidence="16" key="2">
    <citation type="submission" date="2021-04" db="EMBL/GenBank/DDBJ databases">
        <authorList>
            <person name="Wen M.-L."/>
            <person name="Han X.-L."/>
            <person name="Xiong J."/>
        </authorList>
    </citation>
    <scope>NUCLEOTIDE SEQUENCE</scope>
    <source>
        <strain evidence="16">AGR0001</strain>
    </source>
</reference>
<comment type="cofactor">
    <cofactor evidence="6 9 12">
        <name>Ni cation</name>
        <dbReference type="ChEBI" id="CHEBI:25516"/>
    </cofactor>
    <text evidence="6 9 12">Binds 2 nickel ions per subunit.</text>
</comment>
<feature type="active site" description="Proton donor" evidence="6 10">
    <location>
        <position position="327"/>
    </location>
</feature>
<comment type="subunit">
    <text evidence="6">May form a heterohexamer of 3 UreC (alpha) and 3 UreAB (gamma/beta) subunits. May also form a heterotrimer of UreA (gamma), UreB (beta) and UreC (alpha) subunits. Three heterotrimers associate to form the active enzyme.</text>
</comment>
<dbReference type="OrthoDB" id="9802793at2"/>
<dbReference type="InterPro" id="IPR017950">
    <property type="entry name" value="Urease_AS"/>
</dbReference>
<dbReference type="InterPro" id="IPR029754">
    <property type="entry name" value="Urease_Ni-bd"/>
</dbReference>
<protein>
    <recommendedName>
        <fullName evidence="6 7">Urease subunit alpha</fullName>
        <ecNumber evidence="6 7">3.5.1.5</ecNumber>
    </recommendedName>
    <alternativeName>
        <fullName evidence="6">Urea amidohydrolase subunit alpha</fullName>
    </alternativeName>
</protein>
<feature type="binding site" evidence="6 9">
    <location>
        <position position="279"/>
    </location>
    <ligand>
        <name>Ni(2+)</name>
        <dbReference type="ChEBI" id="CHEBI:49786"/>
        <label>2</label>
    </ligand>
</feature>
<gene>
    <name evidence="6 15" type="primary">ureC</name>
    <name evidence="16" type="ORF">SU9_031710</name>
    <name evidence="15" type="ORF">SU9_32668</name>
</gene>
<comment type="PTM">
    <text evidence="6">Carboxylation allows a single lysine to coordinate two nickel ions.</text>
</comment>
<feature type="modified residue" description="N6-carboxylysine" evidence="6 8">
    <location>
        <position position="224"/>
    </location>
</feature>
<evidence type="ECO:0000256" key="7">
    <source>
        <dbReference type="NCBIfam" id="TIGR01792"/>
    </source>
</evidence>
<feature type="binding site" description="via carbamate group" evidence="6 9">
    <location>
        <position position="224"/>
    </location>
    <ligand>
        <name>Ni(2+)</name>
        <dbReference type="ChEBI" id="CHEBI:49786"/>
        <label>1</label>
    </ligand>
</feature>
<dbReference type="GO" id="GO:0005737">
    <property type="term" value="C:cytoplasm"/>
    <property type="evidence" value="ECO:0007669"/>
    <property type="project" value="UniProtKB-SubCell"/>
</dbReference>
<dbReference type="InterPro" id="IPR011612">
    <property type="entry name" value="Urease_alpha_N_dom"/>
</dbReference>
<dbReference type="PANTHER" id="PTHR43440:SF1">
    <property type="entry name" value="UREASE"/>
    <property type="match status" value="1"/>
</dbReference>
<dbReference type="UniPathway" id="UPA00258">
    <property type="reaction ID" value="UER00370"/>
</dbReference>
<dbReference type="PROSITE" id="PS00145">
    <property type="entry name" value="UREASE_2"/>
    <property type="match status" value="1"/>
</dbReference>
<dbReference type="MEROPS" id="M38.982"/>
<comment type="catalytic activity">
    <reaction evidence="5 6 12">
        <text>urea + 2 H2O + H(+) = hydrogencarbonate + 2 NH4(+)</text>
        <dbReference type="Rhea" id="RHEA:20557"/>
        <dbReference type="ChEBI" id="CHEBI:15377"/>
        <dbReference type="ChEBI" id="CHEBI:15378"/>
        <dbReference type="ChEBI" id="CHEBI:16199"/>
        <dbReference type="ChEBI" id="CHEBI:17544"/>
        <dbReference type="ChEBI" id="CHEBI:28938"/>
        <dbReference type="EC" id="3.5.1.5"/>
    </reaction>
</comment>
<dbReference type="Pfam" id="PF01979">
    <property type="entry name" value="Amidohydro_1"/>
    <property type="match status" value="1"/>
</dbReference>
<dbReference type="EMBL" id="AJGV01000210">
    <property type="protein sequence ID" value="EJJ02724.1"/>
    <property type="molecule type" value="Genomic_DNA"/>
</dbReference>
<keyword evidence="2 6" id="KW-0533">Nickel</keyword>
<dbReference type="HOGENOM" id="CLU_000980_0_0_11"/>
<dbReference type="PRINTS" id="PR01752">
    <property type="entry name" value="UREASE"/>
</dbReference>
<feature type="binding site" evidence="6 9">
    <location>
        <position position="367"/>
    </location>
    <ligand>
        <name>Ni(2+)</name>
        <dbReference type="ChEBI" id="CHEBI:49786"/>
        <label>1</label>
    </ligand>
</feature>
<dbReference type="Proteomes" id="UP000009036">
    <property type="component" value="Chromosome"/>
</dbReference>
<dbReference type="NCBIfam" id="NF009686">
    <property type="entry name" value="PRK13207.1"/>
    <property type="match status" value="1"/>
</dbReference>
<dbReference type="AlphaFoldDB" id="J1REK1"/>
<dbReference type="InterPro" id="IPR032466">
    <property type="entry name" value="Metal_Hydrolase"/>
</dbReference>
<dbReference type="SUPFAM" id="SSF51556">
    <property type="entry name" value="Metallo-dependent hydrolases"/>
    <property type="match status" value="1"/>
</dbReference>
<dbReference type="InterPro" id="IPR005848">
    <property type="entry name" value="Urease_asu"/>
</dbReference>
<accession>J1REK1</accession>
<dbReference type="Gene3D" id="2.30.40.10">
    <property type="entry name" value="Urease, subunit C, domain 1"/>
    <property type="match status" value="1"/>
</dbReference>
<evidence type="ECO:0000256" key="4">
    <source>
        <dbReference type="ARBA" id="ARBA00022801"/>
    </source>
</evidence>